<keyword evidence="5" id="KW-1185">Reference proteome</keyword>
<comment type="similarity">
    <text evidence="1">Belongs to the Gfo/Idh/MocA family.</text>
</comment>
<dbReference type="PANTHER" id="PTHR43377:SF2">
    <property type="entry name" value="BINDING ROSSMANN FOLD OXIDOREDUCTASE, PUTATIVE (AFU_ORTHOLOGUE AFUA_4G00560)-RELATED"/>
    <property type="match status" value="1"/>
</dbReference>
<accession>B2A5T4</accession>
<reference evidence="4 5" key="1">
    <citation type="submission" date="2008-04" db="EMBL/GenBank/DDBJ databases">
        <title>Complete sequence of chromosome of Natranaerobius thermophilus JW/NM-WN-LF.</title>
        <authorList>
            <consortium name="US DOE Joint Genome Institute"/>
            <person name="Copeland A."/>
            <person name="Lucas S."/>
            <person name="Lapidus A."/>
            <person name="Glavina del Rio T."/>
            <person name="Dalin E."/>
            <person name="Tice H."/>
            <person name="Bruce D."/>
            <person name="Goodwin L."/>
            <person name="Pitluck S."/>
            <person name="Chertkov O."/>
            <person name="Brettin T."/>
            <person name="Detter J.C."/>
            <person name="Han C."/>
            <person name="Kuske C.R."/>
            <person name="Schmutz J."/>
            <person name="Larimer F."/>
            <person name="Land M."/>
            <person name="Hauser L."/>
            <person name="Kyrpides N."/>
            <person name="Lykidis A."/>
            <person name="Mesbah N.M."/>
            <person name="Wiegel J."/>
        </authorList>
    </citation>
    <scope>NUCLEOTIDE SEQUENCE [LARGE SCALE GENOMIC DNA]</scope>
    <source>
        <strain evidence="5">ATCC BAA-1301 / DSM 18059 / JW/NM-WN-LF</strain>
    </source>
</reference>
<proteinExistence type="inferred from homology"/>
<gene>
    <name evidence="4" type="ordered locus">Nther_0431</name>
</gene>
<name>B2A5T4_NATTJ</name>
<dbReference type="SUPFAM" id="SSF51735">
    <property type="entry name" value="NAD(P)-binding Rossmann-fold domains"/>
    <property type="match status" value="1"/>
</dbReference>
<dbReference type="InterPro" id="IPR036291">
    <property type="entry name" value="NAD(P)-bd_dom_sf"/>
</dbReference>
<evidence type="ECO:0000313" key="4">
    <source>
        <dbReference type="EMBL" id="ACB84027.1"/>
    </source>
</evidence>
<evidence type="ECO:0000256" key="1">
    <source>
        <dbReference type="ARBA" id="ARBA00010928"/>
    </source>
</evidence>
<evidence type="ECO:0000313" key="5">
    <source>
        <dbReference type="Proteomes" id="UP000001683"/>
    </source>
</evidence>
<dbReference type="STRING" id="457570.Nther_0431"/>
<dbReference type="OrthoDB" id="9781966at2"/>
<dbReference type="FunCoup" id="B2A5T4">
    <property type="interactions" value="19"/>
</dbReference>
<dbReference type="AlphaFoldDB" id="B2A5T4"/>
<dbReference type="GO" id="GO:0000166">
    <property type="term" value="F:nucleotide binding"/>
    <property type="evidence" value="ECO:0007669"/>
    <property type="project" value="InterPro"/>
</dbReference>
<dbReference type="InterPro" id="IPR004104">
    <property type="entry name" value="Gfo/Idh/MocA-like_OxRdtase_C"/>
</dbReference>
<dbReference type="InterPro" id="IPR051450">
    <property type="entry name" value="Gfo/Idh/MocA_Oxidoreductases"/>
</dbReference>
<dbReference type="Pfam" id="PF02894">
    <property type="entry name" value="GFO_IDH_MocA_C"/>
    <property type="match status" value="1"/>
</dbReference>
<dbReference type="PANTHER" id="PTHR43377">
    <property type="entry name" value="BILIVERDIN REDUCTASE A"/>
    <property type="match status" value="1"/>
</dbReference>
<evidence type="ECO:0000259" key="2">
    <source>
        <dbReference type="Pfam" id="PF01408"/>
    </source>
</evidence>
<dbReference type="HOGENOM" id="CLU_023194_4_2_9"/>
<dbReference type="RefSeq" id="WP_012446914.1">
    <property type="nucleotide sequence ID" value="NC_010718.1"/>
</dbReference>
<dbReference type="KEGG" id="nth:Nther_0431"/>
<sequence length="416" mass="47467">MSYSIALIGAGHRGKDIYGKFIKNHCPQLKITAVAEPNLYKRKLVAREHQVPSQNQFHSYDKLLSQNKLADALLITTMDHDHYKPVMKGIDSGYKILVEKPIAPNFHEFTDIVNKAFATKADILVAHVLRYTPFYQKLKQLLTDGTIGKIKSIQHIENVGYFHFAHSYVRGNWRNEQVSAPLFLAKSSHDFDLFSWLLDRKSLTVYAQGEQQYFTRENSPEKAGKRCFKCQAESNCPYSARHIYLDKHLPWPQEIIDSMPPRYQRYLGVRFTNLGKCVYQCDNTMPEILTASLNYEDNIQVSFTLTGLSKEMNRTTTIFGTKGELRADFAHSQIRLMPFRGQEKTFEVTKKAGAHGGGDLGLMEHFDGFIKGGNLSKDASTLEESIESHITAFAAEQSRITGKTVEINNLRRQLKY</sequence>
<feature type="domain" description="Gfo/Idh/MocA-like oxidoreductase N-terminal" evidence="2">
    <location>
        <begin position="5"/>
        <end position="122"/>
    </location>
</feature>
<dbReference type="Proteomes" id="UP000001683">
    <property type="component" value="Chromosome"/>
</dbReference>
<dbReference type="SUPFAM" id="SSF55347">
    <property type="entry name" value="Glyceraldehyde-3-phosphate dehydrogenase-like, C-terminal domain"/>
    <property type="match status" value="1"/>
</dbReference>
<dbReference type="Gene3D" id="3.30.360.10">
    <property type="entry name" value="Dihydrodipicolinate Reductase, domain 2"/>
    <property type="match status" value="1"/>
</dbReference>
<organism evidence="4 5">
    <name type="scientific">Natranaerobius thermophilus (strain ATCC BAA-1301 / DSM 18059 / JW/NM-WN-LF)</name>
    <dbReference type="NCBI Taxonomy" id="457570"/>
    <lineage>
        <taxon>Bacteria</taxon>
        <taxon>Bacillati</taxon>
        <taxon>Bacillota</taxon>
        <taxon>Clostridia</taxon>
        <taxon>Natranaerobiales</taxon>
        <taxon>Natranaerobiaceae</taxon>
        <taxon>Natranaerobius</taxon>
    </lineage>
</organism>
<evidence type="ECO:0000259" key="3">
    <source>
        <dbReference type="Pfam" id="PF02894"/>
    </source>
</evidence>
<dbReference type="Gene3D" id="3.40.50.720">
    <property type="entry name" value="NAD(P)-binding Rossmann-like Domain"/>
    <property type="match status" value="1"/>
</dbReference>
<dbReference type="InParanoid" id="B2A5T4"/>
<dbReference type="InterPro" id="IPR000683">
    <property type="entry name" value="Gfo/Idh/MocA-like_OxRdtase_N"/>
</dbReference>
<protein>
    <submittedName>
        <fullName evidence="4">Oxidoreductase domain protein</fullName>
    </submittedName>
</protein>
<reference evidence="4 5" key="2">
    <citation type="journal article" date="2011" name="J. Bacteriol.">
        <title>Complete genome sequence of the anaerobic, halophilic alkalithermophile Natranaerobius thermophilus JW/NM-WN-LF.</title>
        <authorList>
            <person name="Zhao B."/>
            <person name="Mesbah N.M."/>
            <person name="Dalin E."/>
            <person name="Goodwin L."/>
            <person name="Nolan M."/>
            <person name="Pitluck S."/>
            <person name="Chertkov O."/>
            <person name="Brettin T.S."/>
            <person name="Han J."/>
            <person name="Larimer F.W."/>
            <person name="Land M.L."/>
            <person name="Hauser L."/>
            <person name="Kyrpides N."/>
            <person name="Wiegel J."/>
        </authorList>
    </citation>
    <scope>NUCLEOTIDE SEQUENCE [LARGE SCALE GENOMIC DNA]</scope>
    <source>
        <strain evidence="5">ATCC BAA-1301 / DSM 18059 / JW/NM-WN-LF</strain>
    </source>
</reference>
<dbReference type="eggNOG" id="COG0673">
    <property type="taxonomic scope" value="Bacteria"/>
</dbReference>
<dbReference type="Pfam" id="PF01408">
    <property type="entry name" value="GFO_IDH_MocA"/>
    <property type="match status" value="1"/>
</dbReference>
<dbReference type="EMBL" id="CP001034">
    <property type="protein sequence ID" value="ACB84027.1"/>
    <property type="molecule type" value="Genomic_DNA"/>
</dbReference>
<feature type="domain" description="Gfo/Idh/MocA-like oxidoreductase C-terminal" evidence="3">
    <location>
        <begin position="139"/>
        <end position="406"/>
    </location>
</feature>